<dbReference type="InterPro" id="IPR040706">
    <property type="entry name" value="Zf-MYST"/>
</dbReference>
<dbReference type="SUPFAM" id="SSF55729">
    <property type="entry name" value="Acyl-CoA N-acyltransferases (Nat)"/>
    <property type="match status" value="1"/>
</dbReference>
<evidence type="ECO:0000256" key="7">
    <source>
        <dbReference type="ARBA" id="ARBA00022833"/>
    </source>
</evidence>
<gene>
    <name evidence="14" type="ORF">M9Y10_043538</name>
</gene>
<reference evidence="14 15" key="1">
    <citation type="submission" date="2024-04" db="EMBL/GenBank/DDBJ databases">
        <title>Tritrichomonas musculus Genome.</title>
        <authorList>
            <person name="Alves-Ferreira E."/>
            <person name="Grigg M."/>
            <person name="Lorenzi H."/>
            <person name="Galac M."/>
        </authorList>
    </citation>
    <scope>NUCLEOTIDE SEQUENCE [LARGE SCALE GENOMIC DNA]</scope>
    <source>
        <strain evidence="14 15">EAF2021</strain>
    </source>
</reference>
<keyword evidence="10" id="KW-0804">Transcription</keyword>
<dbReference type="PANTHER" id="PTHR10615:SF219">
    <property type="entry name" value="HISTONE ACETYLTRANSFERASE KAT5"/>
    <property type="match status" value="1"/>
</dbReference>
<keyword evidence="12" id="KW-0012">Acyltransferase</keyword>
<dbReference type="EMBL" id="JAPFFF010000008">
    <property type="protein sequence ID" value="KAK8884428.1"/>
    <property type="molecule type" value="Genomic_DNA"/>
</dbReference>
<dbReference type="PANTHER" id="PTHR10615">
    <property type="entry name" value="HISTONE ACETYLTRANSFERASE"/>
    <property type="match status" value="1"/>
</dbReference>
<evidence type="ECO:0000256" key="2">
    <source>
        <dbReference type="ARBA" id="ARBA00010107"/>
    </source>
</evidence>
<name>A0ABR2K0M4_9EUKA</name>
<evidence type="ECO:0000256" key="10">
    <source>
        <dbReference type="ARBA" id="ARBA00023163"/>
    </source>
</evidence>
<evidence type="ECO:0000313" key="14">
    <source>
        <dbReference type="EMBL" id="KAK8884428.1"/>
    </source>
</evidence>
<dbReference type="InterPro" id="IPR050603">
    <property type="entry name" value="MYST_HAT"/>
</dbReference>
<dbReference type="Pfam" id="PF17772">
    <property type="entry name" value="zf-MYST"/>
    <property type="match status" value="1"/>
</dbReference>
<keyword evidence="4" id="KW-0808">Transferase</keyword>
<dbReference type="Gene3D" id="2.30.30.140">
    <property type="match status" value="1"/>
</dbReference>
<dbReference type="Pfam" id="PF11717">
    <property type="entry name" value="Tudor-knot"/>
    <property type="match status" value="1"/>
</dbReference>
<evidence type="ECO:0000256" key="6">
    <source>
        <dbReference type="ARBA" id="ARBA00022771"/>
    </source>
</evidence>
<keyword evidence="8" id="KW-0007">Acetylation</keyword>
<evidence type="ECO:0000256" key="12">
    <source>
        <dbReference type="ARBA" id="ARBA00023315"/>
    </source>
</evidence>
<proteinExistence type="inferred from homology"/>
<keyword evidence="15" id="KW-1185">Reference proteome</keyword>
<evidence type="ECO:0000313" key="15">
    <source>
        <dbReference type="Proteomes" id="UP001470230"/>
    </source>
</evidence>
<dbReference type="Gene3D" id="3.30.60.60">
    <property type="entry name" value="N-acetyl transferase-like"/>
    <property type="match status" value="1"/>
</dbReference>
<organism evidence="14 15">
    <name type="scientific">Tritrichomonas musculus</name>
    <dbReference type="NCBI Taxonomy" id="1915356"/>
    <lineage>
        <taxon>Eukaryota</taxon>
        <taxon>Metamonada</taxon>
        <taxon>Parabasalia</taxon>
        <taxon>Tritrichomonadida</taxon>
        <taxon>Tritrichomonadidae</taxon>
        <taxon>Tritrichomonas</taxon>
    </lineage>
</organism>
<evidence type="ECO:0000259" key="13">
    <source>
        <dbReference type="PROSITE" id="PS51726"/>
    </source>
</evidence>
<keyword evidence="11" id="KW-0539">Nucleus</keyword>
<evidence type="ECO:0000256" key="4">
    <source>
        <dbReference type="ARBA" id="ARBA00022679"/>
    </source>
</evidence>
<evidence type="ECO:0000256" key="3">
    <source>
        <dbReference type="ARBA" id="ARBA00013184"/>
    </source>
</evidence>
<dbReference type="InterPro" id="IPR016197">
    <property type="entry name" value="Chromo-like_dom_sf"/>
</dbReference>
<dbReference type="Proteomes" id="UP001470230">
    <property type="component" value="Unassembled WGS sequence"/>
</dbReference>
<dbReference type="Pfam" id="PF01853">
    <property type="entry name" value="MOZ_SAS"/>
    <property type="match status" value="1"/>
</dbReference>
<keyword evidence="7" id="KW-0862">Zinc</keyword>
<dbReference type="InterPro" id="IPR002717">
    <property type="entry name" value="HAT_MYST-type"/>
</dbReference>
<comment type="caution">
    <text evidence="14">The sequence shown here is derived from an EMBL/GenBank/DDBJ whole genome shotgun (WGS) entry which is preliminary data.</text>
</comment>
<comment type="similarity">
    <text evidence="2">Belongs to the MYST (SAS/MOZ) family.</text>
</comment>
<sequence>MERIPQVEDTVKCWRESQQQWADCKILRYQKDSPDEKNFFVHFVGINKRWDEWVSIKSFDLNTIVHKTGNKARKVSGHNQTAEDEADADLSYFGKMRNIEYLRFAQYLLKAWYFSPVPEVYDTLRSLTNHPDTIEQCDRGVLYVCEFCFNFFSTNREFIAHSHVCQVTHPPGDEIYRKGRISAYEVDGAFASRYCVNLCLVTKLFLFHKAEYYCPQEFHFYIVCTNDIRGAHPIGFFSKEKKSEHGFNLACILTFPCYQRMGIGRFLIQLSYELSKIEKRPGSPEKPLSDLGFLTYRNFWKETIVQCLLEHKNEQLSVNSISNYTGMSPEDVKFGIRDGHFLRHLEGEWVLALTNDQIKEWKAKRQKRLLNIDPSCIRWTPYPRPAKKGE</sequence>
<evidence type="ECO:0000256" key="5">
    <source>
        <dbReference type="ARBA" id="ARBA00022723"/>
    </source>
</evidence>
<comment type="subcellular location">
    <subcellularLocation>
        <location evidence="1">Nucleus</location>
    </subcellularLocation>
</comment>
<evidence type="ECO:0000256" key="8">
    <source>
        <dbReference type="ARBA" id="ARBA00022990"/>
    </source>
</evidence>
<dbReference type="InterPro" id="IPR016181">
    <property type="entry name" value="Acyl_CoA_acyltransferase"/>
</dbReference>
<keyword evidence="9" id="KW-0805">Transcription regulation</keyword>
<accession>A0ABR2K0M4</accession>
<dbReference type="EC" id="2.3.1.48" evidence="3"/>
<feature type="domain" description="MYST-type HAT" evidence="13">
    <location>
        <begin position="94"/>
        <end position="381"/>
    </location>
</feature>
<dbReference type="SUPFAM" id="SSF54160">
    <property type="entry name" value="Chromo domain-like"/>
    <property type="match status" value="1"/>
</dbReference>
<dbReference type="InterPro" id="IPR036388">
    <property type="entry name" value="WH-like_DNA-bd_sf"/>
</dbReference>
<keyword evidence="5" id="KW-0479">Metal-binding</keyword>
<evidence type="ECO:0000256" key="1">
    <source>
        <dbReference type="ARBA" id="ARBA00004123"/>
    </source>
</evidence>
<dbReference type="InterPro" id="IPR025995">
    <property type="entry name" value="Tudor-knot"/>
</dbReference>
<protein>
    <recommendedName>
        <fullName evidence="3">histone acetyltransferase</fullName>
        <ecNumber evidence="3">2.3.1.48</ecNumber>
    </recommendedName>
</protein>
<dbReference type="Gene3D" id="1.10.10.10">
    <property type="entry name" value="Winged helix-like DNA-binding domain superfamily/Winged helix DNA-binding domain"/>
    <property type="match status" value="1"/>
</dbReference>
<evidence type="ECO:0000256" key="9">
    <source>
        <dbReference type="ARBA" id="ARBA00023015"/>
    </source>
</evidence>
<evidence type="ECO:0000256" key="11">
    <source>
        <dbReference type="ARBA" id="ARBA00023242"/>
    </source>
</evidence>
<keyword evidence="6" id="KW-0863">Zinc-finger</keyword>
<dbReference type="PROSITE" id="PS51726">
    <property type="entry name" value="MYST_HAT"/>
    <property type="match status" value="1"/>
</dbReference>
<dbReference type="Gene3D" id="3.40.630.30">
    <property type="match status" value="1"/>
</dbReference>